<dbReference type="Proteomes" id="UP000717585">
    <property type="component" value="Unassembled WGS sequence"/>
</dbReference>
<keyword evidence="2" id="KW-0472">Membrane</keyword>
<feature type="transmembrane region" description="Helical" evidence="2">
    <location>
        <begin position="40"/>
        <end position="67"/>
    </location>
</feature>
<feature type="transmembrane region" description="Helical" evidence="2">
    <location>
        <begin position="146"/>
        <end position="167"/>
    </location>
</feature>
<protein>
    <submittedName>
        <fullName evidence="3">Uncharacterized protein</fullName>
    </submittedName>
</protein>
<feature type="transmembrane region" description="Helical" evidence="2">
    <location>
        <begin position="122"/>
        <end position="139"/>
    </location>
</feature>
<name>A0A8J6ATS8_9EUKA</name>
<keyword evidence="2" id="KW-1133">Transmembrane helix</keyword>
<feature type="transmembrane region" description="Helical" evidence="2">
    <location>
        <begin position="173"/>
        <end position="194"/>
    </location>
</feature>
<keyword evidence="4" id="KW-1185">Reference proteome</keyword>
<evidence type="ECO:0000313" key="3">
    <source>
        <dbReference type="EMBL" id="KAG9392225.1"/>
    </source>
</evidence>
<keyword evidence="2" id="KW-0812">Transmembrane</keyword>
<gene>
    <name evidence="3" type="ORF">J8273_5208</name>
</gene>
<proteinExistence type="predicted"/>
<comment type="caution">
    <text evidence="3">The sequence shown here is derived from an EMBL/GenBank/DDBJ whole genome shotgun (WGS) entry which is preliminary data.</text>
</comment>
<evidence type="ECO:0000256" key="1">
    <source>
        <dbReference type="SAM" id="MobiDB-lite"/>
    </source>
</evidence>
<dbReference type="EMBL" id="JAHDYR010000038">
    <property type="protein sequence ID" value="KAG9392225.1"/>
    <property type="molecule type" value="Genomic_DNA"/>
</dbReference>
<reference evidence="3" key="1">
    <citation type="submission" date="2021-05" db="EMBL/GenBank/DDBJ databases">
        <title>A free-living protist that lacks canonical eukaryotic 1 DNA replication and segregation systems.</title>
        <authorList>
            <person name="Salas-Leiva D.E."/>
            <person name="Tromer E.C."/>
            <person name="Curtis B.A."/>
            <person name="Jerlstrom-Hultqvist J."/>
            <person name="Kolisko M."/>
            <person name="Yi Z."/>
            <person name="Salas-Leiva J.S."/>
            <person name="Gallot-Lavallee L."/>
            <person name="Kops G.J.P.L."/>
            <person name="Archibald J.M."/>
            <person name="Simpson A.G.B."/>
            <person name="Roger A.J."/>
        </authorList>
    </citation>
    <scope>NUCLEOTIDE SEQUENCE</scope>
    <source>
        <strain evidence="3">BICM</strain>
    </source>
</reference>
<organism evidence="3 4">
    <name type="scientific">Carpediemonas membranifera</name>
    <dbReference type="NCBI Taxonomy" id="201153"/>
    <lineage>
        <taxon>Eukaryota</taxon>
        <taxon>Metamonada</taxon>
        <taxon>Carpediemonas-like organisms</taxon>
        <taxon>Carpediemonas</taxon>
    </lineage>
</organism>
<sequence length="256" mass="27851">MERYSAFAASMSSCLLEFVNKHVEKFSDGSFEAPLTRMTIAGVVTLGVFVAIVLFNFCSAALARIVGMRFSFTASTSRAIFFICCLLIPLIAFPAMELLEAFKASPEEGMAFSETMRERADVILVHTLLTGALIAFVMLTPPTRPYTFFLLFVPALSAATVCFVPKFAVFTAYALPIDAFALGMISLVSMLSFFPTCSSCKVEKESEATEEPAVPEPAAPVTPKSPQRKRSSRMPVAYPDSPAMNTRSRTKAKAAQ</sequence>
<evidence type="ECO:0000256" key="2">
    <source>
        <dbReference type="SAM" id="Phobius"/>
    </source>
</evidence>
<accession>A0A8J6ATS8</accession>
<evidence type="ECO:0000313" key="4">
    <source>
        <dbReference type="Proteomes" id="UP000717585"/>
    </source>
</evidence>
<feature type="region of interest" description="Disordered" evidence="1">
    <location>
        <begin position="205"/>
        <end position="256"/>
    </location>
</feature>
<dbReference type="AlphaFoldDB" id="A0A8J6ATS8"/>
<feature type="transmembrane region" description="Helical" evidence="2">
    <location>
        <begin position="79"/>
        <end position="102"/>
    </location>
</feature>